<feature type="domain" description="Ribonuclease H1 N-terminal" evidence="2">
    <location>
        <begin position="18"/>
        <end position="60"/>
    </location>
</feature>
<name>A0A164NYJ5_9AGAM</name>
<keyword evidence="4" id="KW-1185">Reference proteome</keyword>
<protein>
    <recommendedName>
        <fullName evidence="2">Ribonuclease H1 N-terminal domain-containing protein</fullName>
    </recommendedName>
</protein>
<feature type="compositionally biased region" description="Polar residues" evidence="1">
    <location>
        <begin position="147"/>
        <end position="159"/>
    </location>
</feature>
<feature type="region of interest" description="Disordered" evidence="1">
    <location>
        <begin position="72"/>
        <end position="123"/>
    </location>
</feature>
<feature type="compositionally biased region" description="Polar residues" evidence="1">
    <location>
        <begin position="78"/>
        <end position="89"/>
    </location>
</feature>
<dbReference type="Proteomes" id="UP000076722">
    <property type="component" value="Unassembled WGS sequence"/>
</dbReference>
<dbReference type="AlphaFoldDB" id="A0A164NYJ5"/>
<evidence type="ECO:0000313" key="3">
    <source>
        <dbReference type="EMBL" id="KZS88172.1"/>
    </source>
</evidence>
<dbReference type="Gene3D" id="3.40.970.10">
    <property type="entry name" value="Ribonuclease H1, N-terminal domain"/>
    <property type="match status" value="1"/>
</dbReference>
<sequence>MSSQPLNSSYNALSGVHFYAVARGRVPGIYHTSEEARQQTEGFSRASWRHFVTRAEAEEYIRVNGDIMPRAARAMSPSAEQSSTANGQLVDSPLPHHYNLSSQPDPASQALTPPPPAQPRAYASGGLYIRPVAASPGPFSAHPDNVHSPSSLRTSQLSFHSSIQSMSSGEAALWTESAPSVRVRQEDQEEAPPVPQIRMAPPRALTAIPGISLAHHFLPSEMRQYLALHCWTPESAIIVAGILVKAKTLADFFNALIDAGMYKGEASYFTDISKDFIGKF</sequence>
<dbReference type="InterPro" id="IPR011320">
    <property type="entry name" value="RNase_H1_N"/>
</dbReference>
<feature type="region of interest" description="Disordered" evidence="1">
    <location>
        <begin position="139"/>
        <end position="159"/>
    </location>
</feature>
<dbReference type="InterPro" id="IPR009027">
    <property type="entry name" value="Ribosomal_bL9/RNase_H1_N"/>
</dbReference>
<evidence type="ECO:0000259" key="2">
    <source>
        <dbReference type="Pfam" id="PF01693"/>
    </source>
</evidence>
<dbReference type="EMBL" id="KV419439">
    <property type="protein sequence ID" value="KZS88172.1"/>
    <property type="molecule type" value="Genomic_DNA"/>
</dbReference>
<reference evidence="3 4" key="1">
    <citation type="journal article" date="2016" name="Mol. Biol. Evol.">
        <title>Comparative Genomics of Early-Diverging Mushroom-Forming Fungi Provides Insights into the Origins of Lignocellulose Decay Capabilities.</title>
        <authorList>
            <person name="Nagy L.G."/>
            <person name="Riley R."/>
            <person name="Tritt A."/>
            <person name="Adam C."/>
            <person name="Daum C."/>
            <person name="Floudas D."/>
            <person name="Sun H."/>
            <person name="Yadav J.S."/>
            <person name="Pangilinan J."/>
            <person name="Larsson K.H."/>
            <person name="Matsuura K."/>
            <person name="Barry K."/>
            <person name="Labutti K."/>
            <person name="Kuo R."/>
            <person name="Ohm R.A."/>
            <person name="Bhattacharya S.S."/>
            <person name="Shirouzu T."/>
            <person name="Yoshinaga Y."/>
            <person name="Martin F.M."/>
            <person name="Grigoriev I.V."/>
            <person name="Hibbett D.S."/>
        </authorList>
    </citation>
    <scope>NUCLEOTIDE SEQUENCE [LARGE SCALE GENOMIC DNA]</scope>
    <source>
        <strain evidence="3 4">HHB9708</strain>
    </source>
</reference>
<accession>A0A164NYJ5</accession>
<dbReference type="Pfam" id="PF01693">
    <property type="entry name" value="Cauli_VI"/>
    <property type="match status" value="1"/>
</dbReference>
<organism evidence="3 4">
    <name type="scientific">Sistotremastrum niveocremeum HHB9708</name>
    <dbReference type="NCBI Taxonomy" id="1314777"/>
    <lineage>
        <taxon>Eukaryota</taxon>
        <taxon>Fungi</taxon>
        <taxon>Dikarya</taxon>
        <taxon>Basidiomycota</taxon>
        <taxon>Agaricomycotina</taxon>
        <taxon>Agaricomycetes</taxon>
        <taxon>Sistotremastrales</taxon>
        <taxon>Sistotremastraceae</taxon>
        <taxon>Sertulicium</taxon>
        <taxon>Sertulicium niveocremeum</taxon>
    </lineage>
</organism>
<gene>
    <name evidence="3" type="ORF">SISNIDRAFT_490355</name>
</gene>
<dbReference type="OrthoDB" id="245563at2759"/>
<dbReference type="SUPFAM" id="SSF55658">
    <property type="entry name" value="L9 N-domain-like"/>
    <property type="match status" value="1"/>
</dbReference>
<evidence type="ECO:0000313" key="4">
    <source>
        <dbReference type="Proteomes" id="UP000076722"/>
    </source>
</evidence>
<feature type="compositionally biased region" description="Polar residues" evidence="1">
    <location>
        <begin position="99"/>
        <end position="111"/>
    </location>
</feature>
<proteinExistence type="predicted"/>
<evidence type="ECO:0000256" key="1">
    <source>
        <dbReference type="SAM" id="MobiDB-lite"/>
    </source>
</evidence>
<dbReference type="InterPro" id="IPR037056">
    <property type="entry name" value="RNase_H1_N_sf"/>
</dbReference>